<dbReference type="Pfam" id="PF12796">
    <property type="entry name" value="Ank_2"/>
    <property type="match status" value="1"/>
</dbReference>
<name>A0A7S4DR46_9EUKA</name>
<dbReference type="InterPro" id="IPR036770">
    <property type="entry name" value="Ankyrin_rpt-contain_sf"/>
</dbReference>
<proteinExistence type="predicted"/>
<dbReference type="PROSITE" id="PS50088">
    <property type="entry name" value="ANK_REPEAT"/>
    <property type="match status" value="3"/>
</dbReference>
<feature type="repeat" description="ANK" evidence="3">
    <location>
        <begin position="122"/>
        <end position="154"/>
    </location>
</feature>
<feature type="repeat" description="ANK" evidence="3">
    <location>
        <begin position="74"/>
        <end position="109"/>
    </location>
</feature>
<evidence type="ECO:0000256" key="1">
    <source>
        <dbReference type="ARBA" id="ARBA00022737"/>
    </source>
</evidence>
<dbReference type="SUPFAM" id="SSF48403">
    <property type="entry name" value="Ankyrin repeat"/>
    <property type="match status" value="1"/>
</dbReference>
<sequence length="179" mass="19956">MNDLIAAGDYKELRKFIKDNGRDLNQSIYGDGWYPLHMAVHFGLNRRDKQKECGLKCVKVLIELNADVNSMARDCMTPLSLAAESGRSYALEHVRVLLEAKADPNLMKDDAKGTVSAHLGNVRKNPLHWALEKKNLPIAKMLVDAKADVELQNASGCGVMCEGTPTLIHMFSETRMFIL</sequence>
<dbReference type="EMBL" id="HBIV01022721">
    <property type="protein sequence ID" value="CAE0664743.1"/>
    <property type="molecule type" value="Transcribed_RNA"/>
</dbReference>
<evidence type="ECO:0000313" key="4">
    <source>
        <dbReference type="EMBL" id="CAE0664743.1"/>
    </source>
</evidence>
<feature type="repeat" description="ANK" evidence="3">
    <location>
        <begin position="31"/>
        <end position="73"/>
    </location>
</feature>
<keyword evidence="1" id="KW-0677">Repeat</keyword>
<accession>A0A7S4DR46</accession>
<evidence type="ECO:0000256" key="3">
    <source>
        <dbReference type="PROSITE-ProRule" id="PRU00023"/>
    </source>
</evidence>
<protein>
    <submittedName>
        <fullName evidence="4">Uncharacterized protein</fullName>
    </submittedName>
</protein>
<dbReference type="AlphaFoldDB" id="A0A7S4DR46"/>
<keyword evidence="2 3" id="KW-0040">ANK repeat</keyword>
<dbReference type="Gene3D" id="1.25.40.20">
    <property type="entry name" value="Ankyrin repeat-containing domain"/>
    <property type="match status" value="1"/>
</dbReference>
<organism evidence="4">
    <name type="scientific">Lotharella globosa</name>
    <dbReference type="NCBI Taxonomy" id="91324"/>
    <lineage>
        <taxon>Eukaryota</taxon>
        <taxon>Sar</taxon>
        <taxon>Rhizaria</taxon>
        <taxon>Cercozoa</taxon>
        <taxon>Chlorarachniophyceae</taxon>
        <taxon>Lotharella</taxon>
    </lineage>
</organism>
<gene>
    <name evidence="4" type="ORF">LGLO00237_LOCUS16348</name>
</gene>
<dbReference type="PANTHER" id="PTHR24161:SF85">
    <property type="entry name" value="PALMITOYLTRANSFERASE HIP14"/>
    <property type="match status" value="1"/>
</dbReference>
<dbReference type="SMART" id="SM00248">
    <property type="entry name" value="ANK"/>
    <property type="match status" value="3"/>
</dbReference>
<dbReference type="Pfam" id="PF00023">
    <property type="entry name" value="Ank"/>
    <property type="match status" value="1"/>
</dbReference>
<dbReference type="InterPro" id="IPR002110">
    <property type="entry name" value="Ankyrin_rpt"/>
</dbReference>
<reference evidence="4" key="1">
    <citation type="submission" date="2021-01" db="EMBL/GenBank/DDBJ databases">
        <authorList>
            <person name="Corre E."/>
            <person name="Pelletier E."/>
            <person name="Niang G."/>
            <person name="Scheremetjew M."/>
            <person name="Finn R."/>
            <person name="Kale V."/>
            <person name="Holt S."/>
            <person name="Cochrane G."/>
            <person name="Meng A."/>
            <person name="Brown T."/>
            <person name="Cohen L."/>
        </authorList>
    </citation>
    <scope>NUCLEOTIDE SEQUENCE</scope>
    <source>
        <strain evidence="4">CCCM811</strain>
    </source>
</reference>
<evidence type="ECO:0000256" key="2">
    <source>
        <dbReference type="ARBA" id="ARBA00023043"/>
    </source>
</evidence>
<dbReference type="PANTHER" id="PTHR24161">
    <property type="entry name" value="ANK_REP_REGION DOMAIN-CONTAINING PROTEIN-RELATED"/>
    <property type="match status" value="1"/>
</dbReference>